<gene>
    <name evidence="4" type="ORF">B9Q17_00155</name>
</gene>
<feature type="domain" description="TraK N-terminal" evidence="2">
    <location>
        <begin position="55"/>
        <end position="145"/>
    </location>
</feature>
<dbReference type="AlphaFoldDB" id="A0A7Z1DS07"/>
<reference evidence="4 5" key="1">
    <citation type="submission" date="2017-06" db="EMBL/GenBank/DDBJ databases">
        <title>Draft genome sequence of the halophilic bacterium Marinobacter vinifirmus FB1.</title>
        <authorList>
            <person name="Stepanov V.G."/>
            <person name="Roberts D.J."/>
            <person name="Fox G.E."/>
        </authorList>
    </citation>
    <scope>NUCLEOTIDE SEQUENCE [LARGE SCALE GENOMIC DNA]</scope>
    <source>
        <strain evidence="4 5">FB1</strain>
    </source>
</reference>
<name>A0A7Z1DS07_9GAMM</name>
<protein>
    <recommendedName>
        <fullName evidence="6">Conjugal transfer protein TraK</fullName>
    </recommendedName>
</protein>
<evidence type="ECO:0008006" key="6">
    <source>
        <dbReference type="Google" id="ProtNLM"/>
    </source>
</evidence>
<sequence>MVECQMKMNNQYADAGSFPVQPWLVWIITTPLAIAMVVTLLLYSGNANAAQEFRVKDGDTITVKVSSRELTRISIQGEGRLDKVWGSAGVLEIQPDKDKGEIFIRPAPGAPAALSFFVRDDMGATYTIVAQQHDIPSETIILKPAAPRKSVGRGSEYRSTPFVDRVKRLMKGMALGEQVDGYSYEDSEKKVPLWAETQIILRRTYTGYDLLGEIYTIQNISDADMNFHEREFLDFGSRVQAVSLERLSLGKGETTFLYVVRKPLGGE</sequence>
<comment type="caution">
    <text evidence="4">The sequence shown here is derived from an EMBL/GenBank/DDBJ whole genome shotgun (WGS) entry which is preliminary data.</text>
</comment>
<evidence type="ECO:0000313" key="4">
    <source>
        <dbReference type="EMBL" id="OZC34948.1"/>
    </source>
</evidence>
<proteinExistence type="predicted"/>
<keyword evidence="1" id="KW-0472">Membrane</keyword>
<keyword evidence="1" id="KW-1133">Transmembrane helix</keyword>
<evidence type="ECO:0000259" key="2">
    <source>
        <dbReference type="Pfam" id="PF06586"/>
    </source>
</evidence>
<keyword evidence="1" id="KW-0812">Transmembrane</keyword>
<accession>A0A7Z1DS07</accession>
<keyword evidence="5" id="KW-1185">Reference proteome</keyword>
<dbReference type="InterPro" id="IPR010563">
    <property type="entry name" value="TraK_N"/>
</dbReference>
<feature type="domain" description="TraK C-terminal" evidence="3">
    <location>
        <begin position="157"/>
        <end position="261"/>
    </location>
</feature>
<dbReference type="Pfam" id="PF06586">
    <property type="entry name" value="TraK_N"/>
    <property type="match status" value="1"/>
</dbReference>
<dbReference type="Proteomes" id="UP000216984">
    <property type="component" value="Unassembled WGS sequence"/>
</dbReference>
<dbReference type="InterPro" id="IPR055397">
    <property type="entry name" value="TraK_C"/>
</dbReference>
<feature type="transmembrane region" description="Helical" evidence="1">
    <location>
        <begin position="23"/>
        <end position="44"/>
    </location>
</feature>
<dbReference type="EMBL" id="NEFY01000019">
    <property type="protein sequence ID" value="OZC34948.1"/>
    <property type="molecule type" value="Genomic_DNA"/>
</dbReference>
<dbReference type="Pfam" id="PF23536">
    <property type="entry name" value="TraK_C"/>
    <property type="match status" value="1"/>
</dbReference>
<evidence type="ECO:0000313" key="5">
    <source>
        <dbReference type="Proteomes" id="UP000216984"/>
    </source>
</evidence>
<evidence type="ECO:0000259" key="3">
    <source>
        <dbReference type="Pfam" id="PF23536"/>
    </source>
</evidence>
<organism evidence="4 5">
    <name type="scientific">Marinobacter vinifirmus</name>
    <dbReference type="NCBI Taxonomy" id="355591"/>
    <lineage>
        <taxon>Bacteria</taxon>
        <taxon>Pseudomonadati</taxon>
        <taxon>Pseudomonadota</taxon>
        <taxon>Gammaproteobacteria</taxon>
        <taxon>Pseudomonadales</taxon>
        <taxon>Marinobacteraceae</taxon>
        <taxon>Marinobacter</taxon>
    </lineage>
</organism>
<evidence type="ECO:0000256" key="1">
    <source>
        <dbReference type="SAM" id="Phobius"/>
    </source>
</evidence>